<dbReference type="STRING" id="1810919.A0A3D8RLC4"/>
<feature type="coiled-coil region" evidence="1">
    <location>
        <begin position="855"/>
        <end position="900"/>
    </location>
</feature>
<feature type="region of interest" description="Disordered" evidence="2">
    <location>
        <begin position="1200"/>
        <end position="1254"/>
    </location>
</feature>
<feature type="region of interest" description="Disordered" evidence="2">
    <location>
        <begin position="1"/>
        <end position="22"/>
    </location>
</feature>
<protein>
    <submittedName>
        <fullName evidence="3">Uncharacterized protein</fullName>
    </submittedName>
</protein>
<dbReference type="Proteomes" id="UP000256690">
    <property type="component" value="Unassembled WGS sequence"/>
</dbReference>
<dbReference type="Gene3D" id="1.10.287.1490">
    <property type="match status" value="1"/>
</dbReference>
<accession>A0A3D8RLC4</accession>
<dbReference type="SUPFAM" id="SSF57997">
    <property type="entry name" value="Tropomyosin"/>
    <property type="match status" value="2"/>
</dbReference>
<feature type="compositionally biased region" description="Polar residues" evidence="2">
    <location>
        <begin position="1336"/>
        <end position="1364"/>
    </location>
</feature>
<feature type="compositionally biased region" description="Basic residues" evidence="2">
    <location>
        <begin position="274"/>
        <end position="287"/>
    </location>
</feature>
<evidence type="ECO:0000256" key="2">
    <source>
        <dbReference type="SAM" id="MobiDB-lite"/>
    </source>
</evidence>
<comment type="caution">
    <text evidence="3">The sequence shown here is derived from an EMBL/GenBank/DDBJ whole genome shotgun (WGS) entry which is preliminary data.</text>
</comment>
<feature type="coiled-coil region" evidence="1">
    <location>
        <begin position="327"/>
        <end position="361"/>
    </location>
</feature>
<organism evidence="3 4">
    <name type="scientific">Aspergillus mulundensis</name>
    <dbReference type="NCBI Taxonomy" id="1810919"/>
    <lineage>
        <taxon>Eukaryota</taxon>
        <taxon>Fungi</taxon>
        <taxon>Dikarya</taxon>
        <taxon>Ascomycota</taxon>
        <taxon>Pezizomycotina</taxon>
        <taxon>Eurotiomycetes</taxon>
        <taxon>Eurotiomycetidae</taxon>
        <taxon>Eurotiales</taxon>
        <taxon>Aspergillaceae</taxon>
        <taxon>Aspergillus</taxon>
        <taxon>Aspergillus subgen. Nidulantes</taxon>
    </lineage>
</organism>
<feature type="compositionally biased region" description="Polar residues" evidence="2">
    <location>
        <begin position="1200"/>
        <end position="1209"/>
    </location>
</feature>
<keyword evidence="1" id="KW-0175">Coiled coil</keyword>
<evidence type="ECO:0000313" key="4">
    <source>
        <dbReference type="Proteomes" id="UP000256690"/>
    </source>
</evidence>
<gene>
    <name evidence="3" type="ORF">DSM5745_07273</name>
</gene>
<keyword evidence="4" id="KW-1185">Reference proteome</keyword>
<feature type="coiled-coil region" evidence="1">
    <location>
        <begin position="713"/>
        <end position="824"/>
    </location>
</feature>
<dbReference type="PANTHER" id="PTHR23159:SF60">
    <property type="entry name" value="SPINDLE ASSEMBLY ABNORMAL PROTEIN 4"/>
    <property type="match status" value="1"/>
</dbReference>
<evidence type="ECO:0000313" key="3">
    <source>
        <dbReference type="EMBL" id="RDW74611.1"/>
    </source>
</evidence>
<feature type="region of interest" description="Disordered" evidence="2">
    <location>
        <begin position="108"/>
        <end position="152"/>
    </location>
</feature>
<feature type="region of interest" description="Disordered" evidence="2">
    <location>
        <begin position="1417"/>
        <end position="1442"/>
    </location>
</feature>
<dbReference type="PANTHER" id="PTHR23159">
    <property type="entry name" value="CENTROSOMAL PROTEIN 2"/>
    <property type="match status" value="1"/>
</dbReference>
<feature type="compositionally biased region" description="Polar residues" evidence="2">
    <location>
        <begin position="258"/>
        <end position="271"/>
    </location>
</feature>
<feature type="region of interest" description="Disordered" evidence="2">
    <location>
        <begin position="176"/>
        <end position="295"/>
    </location>
</feature>
<sequence>MENSDADDLLVGGALADPEFDENGFDTNEEVLLLRMMETNDMPVSPNLQAMLDDRIDIGWPSGQRQQSPLFIERPRSPGIDTAAFSFARPAPKTKPLSLQPIVRRHSSGAVQEIPEQGILGLSGNSGEGENDQNKAAAPSTTQSAESPTSPRIVEISSVTTERAQDHSGNLLSAAAVTDTSAESPSDAGAQTIQSLPTENGPDCNQQLPPEQNDQDMEPPADVTINNHDQPIDGSGEQPDNREETNDEAPSFEGLGLRQSSLFESRPNDNQWKVVKRRHSDKRKGQKRVSYALPDTSGQVPEEILFQQLISRLKAREESEAVATNLQKEMEANITVLKEENDALKGEVEALSSKLQKRTAETRAYKSQTESWKSKLGKIKTFFNDLGTDYQNLRGEAIHFKAARKTLDKERREIAESIEDVKAQMGRISQSSLEGRGETGSLVSSLKQELDHMRERVQYSQSQLVDEKRRSRLLELYIQNSSRAQDKKLDDVRAKQLEVIQRLESEFIVTSKNYESSHTAFSETFEKKVEEFLATVTTTTESLFNDRMDVQQCQEVICTFQSRMDTTTRQLGEDIGTHSKIAEGLVRTLEQQVQAFKDSVSDGSTLLEHLSANEDCCNDLRLRLEGAVPAFERLGDDLDGLKKQELNLGQRMESLETRLSEVKLPERFEADYFHISEKIGFETEIQRLTVSLKLTEEKLEVQQLDGEQKDQELRDTTEKLHRAETSMVKLESRLAILQERTNEVESKEVEHENEIQRLKLELKVKEERLEVQQRDNRQKHDELRELTSRAHQADITAAKLESQSANLQERIQALEAEAQDNIDKATTHGREQCSAGFERQLHELLMEKTKIEMNAQRTKEHLADSQQKLTEAEESTRIQCESLKALLKEREKRIQDLEASLKGQVSSMATRIQDLEATRTEQSSILAKREADIQLLREQEAALRSEQTSLREQLEEAQQRSNGFEIEFMKTTTEDQQSRKALQDSFSALQKKFTKKEENCKALQDSLSSIQNQLVEKEEECQRLQADLSAVQSELAENIEDRQNLQQGLSSLQDELARSKEECQGLQDSICLVQDELMRYKEERQNLQSSLTSLEAKYLENDDSHQNLQSELSSVRDTLAHSEEQTRALRKELEDANSARSTLESGKSKAKAEIHSLLKRVQDSESVTKTVKETLHQMGISRLEQPLSEALNQLERVLQTKNARQPTTAQERRLSDTPVEARNPRTKHKAHTTEVQTDPRTPVSHADQDLSSKRAGNIVPFSSILEGLSPVHQPAADSELFDLSALAHTPKRAAALQEPSAPSRPEKYNPPTDKPPVNQAEETGMNPELDRVAEAQQVTTTRMQRQGRPSASIEQGDQAEQTVTGRKVSFASQKLAAEEDVLQVPDPQNKDMESNVLESSINEGNITRTNRWTYSKRQRETSVRQQETTSIERIPSQVEEQETRKLDRNSMIVGEVLPDWRLEAVVLRQVYPILTKLAQTEVGEGQDVKREVTNTMLASAKVSRSDPNWSI</sequence>
<dbReference type="OrthoDB" id="4201669at2759"/>
<feature type="region of interest" description="Disordered" evidence="2">
    <location>
        <begin position="1131"/>
        <end position="1150"/>
    </location>
</feature>
<feature type="coiled-coil region" evidence="1">
    <location>
        <begin position="926"/>
        <end position="967"/>
    </location>
</feature>
<dbReference type="RefSeq" id="XP_026602379.1">
    <property type="nucleotide sequence ID" value="XM_026749289.1"/>
</dbReference>
<feature type="compositionally biased region" description="Polar residues" evidence="2">
    <location>
        <begin position="139"/>
        <end position="150"/>
    </location>
</feature>
<reference evidence="3 4" key="1">
    <citation type="journal article" date="2018" name="IMA Fungus">
        <title>IMA Genome-F 9: Draft genome sequence of Annulohypoxylon stygium, Aspergillus mulundensis, Berkeleyomyces basicola (syn. Thielaviopsis basicola), Ceratocystis smalleyi, two Cercospora beticola strains, Coleophoma cylindrospora, Fusarium fracticaudum, Phialophora cf. hyalina, and Morchella septimelata.</title>
        <authorList>
            <person name="Wingfield B.D."/>
            <person name="Bills G.F."/>
            <person name="Dong Y."/>
            <person name="Huang W."/>
            <person name="Nel W.J."/>
            <person name="Swalarsk-Parry B.S."/>
            <person name="Vaghefi N."/>
            <person name="Wilken P.M."/>
            <person name="An Z."/>
            <person name="de Beer Z.W."/>
            <person name="De Vos L."/>
            <person name="Chen L."/>
            <person name="Duong T.A."/>
            <person name="Gao Y."/>
            <person name="Hammerbacher A."/>
            <person name="Kikkert J.R."/>
            <person name="Li Y."/>
            <person name="Li H."/>
            <person name="Li K."/>
            <person name="Li Q."/>
            <person name="Liu X."/>
            <person name="Ma X."/>
            <person name="Naidoo K."/>
            <person name="Pethybridge S.J."/>
            <person name="Sun J."/>
            <person name="Steenkamp E.T."/>
            <person name="van der Nest M.A."/>
            <person name="van Wyk S."/>
            <person name="Wingfield M.J."/>
            <person name="Xiong C."/>
            <person name="Yue Q."/>
            <person name="Zhang X."/>
        </authorList>
    </citation>
    <scope>NUCLEOTIDE SEQUENCE [LARGE SCALE GENOMIC DNA]</scope>
    <source>
        <strain evidence="3 4">DSM 5745</strain>
    </source>
</reference>
<feature type="region of interest" description="Disordered" evidence="2">
    <location>
        <begin position="1291"/>
        <end position="1366"/>
    </location>
</feature>
<name>A0A3D8RLC4_9EURO</name>
<dbReference type="GeneID" id="38117643"/>
<evidence type="ECO:0000256" key="1">
    <source>
        <dbReference type="SAM" id="Coils"/>
    </source>
</evidence>
<dbReference type="EMBL" id="PVWQ01000008">
    <property type="protein sequence ID" value="RDW74611.1"/>
    <property type="molecule type" value="Genomic_DNA"/>
</dbReference>
<feature type="compositionally biased region" description="Polar residues" evidence="2">
    <location>
        <begin position="178"/>
        <end position="212"/>
    </location>
</feature>
<proteinExistence type="predicted"/>